<reference evidence="10 11" key="1">
    <citation type="submission" date="2020-07" db="EMBL/GenBank/DDBJ databases">
        <title>Characterization and genome sequencing of isolate MD1, a novel member within the family Lachnospiraceae.</title>
        <authorList>
            <person name="Rettenmaier R."/>
            <person name="Di Bello L."/>
            <person name="Zinser C."/>
            <person name="Scheitz K."/>
            <person name="Liebl W."/>
            <person name="Zverlov V."/>
        </authorList>
    </citation>
    <scope>NUCLEOTIDE SEQUENCE [LARGE SCALE GENOMIC DNA]</scope>
    <source>
        <strain evidence="10 11">MD1</strain>
    </source>
</reference>
<feature type="domain" description="Alpha-L-arabinofuranosidase C-terminal" evidence="9">
    <location>
        <begin position="294"/>
        <end position="484"/>
    </location>
</feature>
<evidence type="ECO:0000256" key="6">
    <source>
        <dbReference type="ARBA" id="ARBA00022801"/>
    </source>
</evidence>
<dbReference type="Gene3D" id="2.60.40.1180">
    <property type="entry name" value="Golgi alpha-mannosidase II"/>
    <property type="match status" value="1"/>
</dbReference>
<dbReference type="PANTHER" id="PTHR43576">
    <property type="entry name" value="ALPHA-L-ARABINOFURANOSIDASE C-RELATED"/>
    <property type="match status" value="1"/>
</dbReference>
<dbReference type="Pfam" id="PF22848">
    <property type="entry name" value="ASD1_dom"/>
    <property type="match status" value="1"/>
</dbReference>
<dbReference type="SUPFAM" id="SSF51445">
    <property type="entry name" value="(Trans)glycosidases"/>
    <property type="match status" value="1"/>
</dbReference>
<dbReference type="GO" id="GO:0046373">
    <property type="term" value="P:L-arabinose metabolic process"/>
    <property type="evidence" value="ECO:0007669"/>
    <property type="project" value="InterPro"/>
</dbReference>
<comment type="catalytic activity">
    <reaction evidence="1">
        <text>Hydrolysis of terminal non-reducing alpha-L-arabinofuranoside residues in alpha-L-arabinosides.</text>
        <dbReference type="EC" id="3.2.1.55"/>
    </reaction>
</comment>
<dbReference type="SUPFAM" id="SSF51011">
    <property type="entry name" value="Glycosyl hydrolase domain"/>
    <property type="match status" value="1"/>
</dbReference>
<evidence type="ECO:0000256" key="1">
    <source>
        <dbReference type="ARBA" id="ARBA00001462"/>
    </source>
</evidence>
<proteinExistence type="inferred from homology"/>
<evidence type="ECO:0000256" key="2">
    <source>
        <dbReference type="ARBA" id="ARBA00004881"/>
    </source>
</evidence>
<comment type="pathway">
    <text evidence="2">Glycan metabolism.</text>
</comment>
<evidence type="ECO:0000256" key="7">
    <source>
        <dbReference type="ARBA" id="ARBA00023277"/>
    </source>
</evidence>
<comment type="subunit">
    <text evidence="4">Homohexamer; trimer of dimers.</text>
</comment>
<evidence type="ECO:0000313" key="10">
    <source>
        <dbReference type="EMBL" id="MBB2183837.1"/>
    </source>
</evidence>
<evidence type="ECO:0000313" key="11">
    <source>
        <dbReference type="Proteomes" id="UP000574276"/>
    </source>
</evidence>
<organism evidence="10 11">
    <name type="scientific">Variimorphobacter saccharofermentans</name>
    <dbReference type="NCBI Taxonomy" id="2755051"/>
    <lineage>
        <taxon>Bacteria</taxon>
        <taxon>Bacillati</taxon>
        <taxon>Bacillota</taxon>
        <taxon>Clostridia</taxon>
        <taxon>Lachnospirales</taxon>
        <taxon>Lachnospiraceae</taxon>
        <taxon>Variimorphobacter</taxon>
    </lineage>
</organism>
<protein>
    <recommendedName>
        <fullName evidence="5">non-reducing end alpha-L-arabinofuranosidase</fullName>
        <ecNumber evidence="5">3.2.1.55</ecNumber>
    </recommendedName>
</protein>
<sequence>MIKIKVNAHEKKEIINKNIYGHFSEHLGRCIYGGIWVGKDSPIPNTDGMRNDVIEALRDIKIPVLRWPGGCFADEYNWMDGIGPYEKRPTMINTHWGGVTENNHFGTHEFLQFCDLIGAKPYINGNVGSGTVREMQQWVEYMTFDGKSPMADLRRENGREEPWKVDFFGIGNESWGCGGNMLAEYYADEYRRYQTYVRNFGDNKIYKIACGPSVDDYNWTDVLMKKAGKLMDGLSLHYYTLPGDWTVKGSAVDFGEEEWFITLKKTLFMDELIVKHKEIMDRYDPEKKVGLIVDEWGSWYDTEPGENPGFLHQQNTLRDALIAGINLNIFNNHCDRVQMANIAQLVNVLQAVILTEGEKMLLTPTYHVFKMYTVHMDAQLLETEVENAEYAYNNEKIPQINVSSSIDSEGKIHISICNLNPNQEAEIDCELDGFSGKKVTGKMVSAEQVNSKNTFENPEEISITSFQNATIKEGHLIATLPAKSVVVLEVE</sequence>
<keyword evidence="7" id="KW-0119">Carbohydrate metabolism</keyword>
<evidence type="ECO:0000256" key="8">
    <source>
        <dbReference type="ARBA" id="ARBA00023295"/>
    </source>
</evidence>
<comment type="caution">
    <text evidence="10">The sequence shown here is derived from an EMBL/GenBank/DDBJ whole genome shotgun (WGS) entry which is preliminary data.</text>
</comment>
<name>A0A839K398_9FIRM</name>
<dbReference type="Pfam" id="PF06964">
    <property type="entry name" value="Alpha-L-AF_C"/>
    <property type="match status" value="1"/>
</dbReference>
<gene>
    <name evidence="10" type="ORF">H0486_13240</name>
</gene>
<dbReference type="InterPro" id="IPR010720">
    <property type="entry name" value="Alpha-L-AF_C"/>
</dbReference>
<dbReference type="Gene3D" id="3.20.20.80">
    <property type="entry name" value="Glycosidases"/>
    <property type="match status" value="1"/>
</dbReference>
<dbReference type="InterPro" id="IPR013780">
    <property type="entry name" value="Glyco_hydro_b"/>
</dbReference>
<dbReference type="RefSeq" id="WP_228353458.1">
    <property type="nucleotide sequence ID" value="NZ_JACEGA010000001.1"/>
</dbReference>
<keyword evidence="11" id="KW-1185">Reference proteome</keyword>
<dbReference type="GO" id="GO:0000272">
    <property type="term" value="P:polysaccharide catabolic process"/>
    <property type="evidence" value="ECO:0007669"/>
    <property type="project" value="TreeGrafter"/>
</dbReference>
<keyword evidence="6" id="KW-0378">Hydrolase</keyword>
<dbReference type="Proteomes" id="UP000574276">
    <property type="component" value="Unassembled WGS sequence"/>
</dbReference>
<dbReference type="InterPro" id="IPR017853">
    <property type="entry name" value="GH"/>
</dbReference>
<dbReference type="InterPro" id="IPR055235">
    <property type="entry name" value="ASD1_cat"/>
</dbReference>
<dbReference type="AlphaFoldDB" id="A0A839K398"/>
<keyword evidence="8" id="KW-0326">Glycosidase</keyword>
<dbReference type="SMART" id="SM00813">
    <property type="entry name" value="Alpha-L-AF_C"/>
    <property type="match status" value="1"/>
</dbReference>
<dbReference type="EMBL" id="JACEGA010000001">
    <property type="protein sequence ID" value="MBB2183837.1"/>
    <property type="molecule type" value="Genomic_DNA"/>
</dbReference>
<accession>A0A839K398</accession>
<dbReference type="PANTHER" id="PTHR43576:SF2">
    <property type="entry name" value="INTRACELLULAR EXO-ALPHA-L-ARABINOFURANOSIDASE 2"/>
    <property type="match status" value="1"/>
</dbReference>
<evidence type="ECO:0000256" key="5">
    <source>
        <dbReference type="ARBA" id="ARBA00012670"/>
    </source>
</evidence>
<evidence type="ECO:0000256" key="3">
    <source>
        <dbReference type="ARBA" id="ARBA00007186"/>
    </source>
</evidence>
<dbReference type="EC" id="3.2.1.55" evidence="5"/>
<dbReference type="GO" id="GO:0046556">
    <property type="term" value="F:alpha-L-arabinofuranosidase activity"/>
    <property type="evidence" value="ECO:0007669"/>
    <property type="project" value="UniProtKB-EC"/>
</dbReference>
<evidence type="ECO:0000259" key="9">
    <source>
        <dbReference type="SMART" id="SM00813"/>
    </source>
</evidence>
<comment type="similarity">
    <text evidence="3">Belongs to the glycosyl hydrolase 51 family.</text>
</comment>
<evidence type="ECO:0000256" key="4">
    <source>
        <dbReference type="ARBA" id="ARBA00011165"/>
    </source>
</evidence>